<sequence>MKILLKVFVVWKPEKLFICILVAGHGDDSILLFQNPPLGPLSRPQDLHVQKIIGTLWTNFASIGNPTVNGTLGFRWTPVTPNQPLRYLSLTTSPTMQPVDKLVLDFWKSLPVKLNKQLYPRRFRQDYGDATCYNP</sequence>
<dbReference type="SUPFAM" id="SSF53474">
    <property type="entry name" value="alpha/beta-Hydrolases"/>
    <property type="match status" value="1"/>
</dbReference>
<evidence type="ECO:0000256" key="1">
    <source>
        <dbReference type="ARBA" id="ARBA00023180"/>
    </source>
</evidence>
<protein>
    <submittedName>
        <fullName evidence="3">Venom carboxylesterase-6</fullName>
    </submittedName>
</protein>
<comment type="caution">
    <text evidence="3">The sequence shown here is derived from an EMBL/GenBank/DDBJ whole genome shotgun (WGS) entry which is preliminary data.</text>
</comment>
<dbReference type="Gene3D" id="3.40.50.1820">
    <property type="entry name" value="alpha/beta hydrolase"/>
    <property type="match status" value="1"/>
</dbReference>
<keyword evidence="1" id="KW-0325">Glycoprotein</keyword>
<dbReference type="EMBL" id="JACEEZ010025495">
    <property type="protein sequence ID" value="KAG0700250.1"/>
    <property type="molecule type" value="Genomic_DNA"/>
</dbReference>
<gene>
    <name evidence="3" type="primary">EST6_1</name>
    <name evidence="3" type="ORF">GWK47_025637</name>
</gene>
<name>A0A8J8WF48_CHIOP</name>
<evidence type="ECO:0000313" key="3">
    <source>
        <dbReference type="EMBL" id="KAG0700250.1"/>
    </source>
</evidence>
<dbReference type="InterPro" id="IPR002018">
    <property type="entry name" value="CarbesteraseB"/>
</dbReference>
<proteinExistence type="predicted"/>
<dbReference type="Pfam" id="PF00135">
    <property type="entry name" value="COesterase"/>
    <property type="match status" value="1"/>
</dbReference>
<dbReference type="Proteomes" id="UP000770661">
    <property type="component" value="Unassembled WGS sequence"/>
</dbReference>
<accession>A0A8J8WF48</accession>
<feature type="domain" description="Carboxylesterase type B" evidence="2">
    <location>
        <begin position="23"/>
        <end position="106"/>
    </location>
</feature>
<dbReference type="InterPro" id="IPR029058">
    <property type="entry name" value="AB_hydrolase_fold"/>
</dbReference>
<evidence type="ECO:0000313" key="4">
    <source>
        <dbReference type="Proteomes" id="UP000770661"/>
    </source>
</evidence>
<dbReference type="AlphaFoldDB" id="A0A8J8WF48"/>
<organism evidence="3 4">
    <name type="scientific">Chionoecetes opilio</name>
    <name type="common">Atlantic snow crab</name>
    <name type="synonym">Cancer opilio</name>
    <dbReference type="NCBI Taxonomy" id="41210"/>
    <lineage>
        <taxon>Eukaryota</taxon>
        <taxon>Metazoa</taxon>
        <taxon>Ecdysozoa</taxon>
        <taxon>Arthropoda</taxon>
        <taxon>Crustacea</taxon>
        <taxon>Multicrustacea</taxon>
        <taxon>Malacostraca</taxon>
        <taxon>Eumalacostraca</taxon>
        <taxon>Eucarida</taxon>
        <taxon>Decapoda</taxon>
        <taxon>Pleocyemata</taxon>
        <taxon>Brachyura</taxon>
        <taxon>Eubrachyura</taxon>
        <taxon>Majoidea</taxon>
        <taxon>Majidae</taxon>
        <taxon>Chionoecetes</taxon>
    </lineage>
</organism>
<evidence type="ECO:0000259" key="2">
    <source>
        <dbReference type="Pfam" id="PF00135"/>
    </source>
</evidence>
<dbReference type="OrthoDB" id="6370620at2759"/>
<reference evidence="3" key="1">
    <citation type="submission" date="2020-07" db="EMBL/GenBank/DDBJ databases">
        <title>The High-quality genome of the commercially important snow crab, Chionoecetes opilio.</title>
        <authorList>
            <person name="Jeong J.-H."/>
            <person name="Ryu S."/>
        </authorList>
    </citation>
    <scope>NUCLEOTIDE SEQUENCE</scope>
    <source>
        <strain evidence="3">MADBK_172401_WGS</strain>
        <tissue evidence="3">Digestive gland</tissue>
    </source>
</reference>
<keyword evidence="4" id="KW-1185">Reference proteome</keyword>